<evidence type="ECO:0000313" key="10">
    <source>
        <dbReference type="EMBL" id="MED6292609.1"/>
    </source>
</evidence>
<feature type="region of interest" description="Disordered" evidence="7">
    <location>
        <begin position="602"/>
        <end position="624"/>
    </location>
</feature>
<reference evidence="10 11" key="1">
    <citation type="submission" date="2021-06" db="EMBL/GenBank/DDBJ databases">
        <authorList>
            <person name="Palmer J.M."/>
        </authorList>
    </citation>
    <scope>NUCLEOTIDE SEQUENCE [LARGE SCALE GENOMIC DNA]</scope>
    <source>
        <strain evidence="10 11">CL_MEX2019</strain>
        <tissue evidence="10">Muscle</tissue>
    </source>
</reference>
<dbReference type="PANTHER" id="PTHR46833">
    <property type="entry name" value="TELOMERIC REPEAT-BINDING FACTOR 2 TERF2"/>
    <property type="match status" value="1"/>
</dbReference>
<name>A0ABU7EZY2_9TELE</name>
<dbReference type="PROSITE" id="PS50090">
    <property type="entry name" value="MYB_LIKE"/>
    <property type="match status" value="1"/>
</dbReference>
<dbReference type="Proteomes" id="UP001352852">
    <property type="component" value="Unassembled WGS sequence"/>
</dbReference>
<evidence type="ECO:0000256" key="3">
    <source>
        <dbReference type="ARBA" id="ARBA00022895"/>
    </source>
</evidence>
<evidence type="ECO:0000256" key="1">
    <source>
        <dbReference type="ARBA" id="ARBA00004574"/>
    </source>
</evidence>
<feature type="compositionally biased region" description="Polar residues" evidence="7">
    <location>
        <begin position="602"/>
        <end position="614"/>
    </location>
</feature>
<comment type="subcellular location">
    <subcellularLocation>
        <location evidence="1">Chromosome</location>
        <location evidence="1">Telomere</location>
    </subcellularLocation>
</comment>
<evidence type="ECO:0000256" key="7">
    <source>
        <dbReference type="SAM" id="MobiDB-lite"/>
    </source>
</evidence>
<keyword evidence="11" id="KW-1185">Reference proteome</keyword>
<dbReference type="InterPro" id="IPR036507">
    <property type="entry name" value="Telomere_rpt-bd_fac_dimer_sf"/>
</dbReference>
<evidence type="ECO:0000259" key="8">
    <source>
        <dbReference type="PROSITE" id="PS50090"/>
    </source>
</evidence>
<dbReference type="Pfam" id="PF00249">
    <property type="entry name" value="Myb_DNA-binding"/>
    <property type="match status" value="1"/>
</dbReference>
<keyword evidence="5" id="KW-0539">Nucleus</keyword>
<evidence type="ECO:0000256" key="5">
    <source>
        <dbReference type="ARBA" id="ARBA00023242"/>
    </source>
</evidence>
<evidence type="ECO:0000256" key="6">
    <source>
        <dbReference type="ARBA" id="ARBA00023306"/>
    </source>
</evidence>
<dbReference type="PANTHER" id="PTHR46833:SF1">
    <property type="entry name" value="TELOMERIC REPEAT-BINDING FACTOR 2"/>
    <property type="match status" value="1"/>
</dbReference>
<keyword evidence="2" id="KW-0158">Chromosome</keyword>
<dbReference type="InterPro" id="IPR013867">
    <property type="entry name" value="Telomere_rpt-bd_fac_dimer_dom"/>
</dbReference>
<dbReference type="SMART" id="SM00717">
    <property type="entry name" value="SANT"/>
    <property type="match status" value="1"/>
</dbReference>
<feature type="compositionally biased region" description="Basic and acidic residues" evidence="7">
    <location>
        <begin position="569"/>
        <end position="584"/>
    </location>
</feature>
<feature type="region of interest" description="Disordered" evidence="7">
    <location>
        <begin position="328"/>
        <end position="366"/>
    </location>
</feature>
<sequence length="669" mass="76207">MPLRGGGRAPERTLPPPFKRKEEERRSANMAAEESVNINLVKVEKVVNRWIVDYYFSLAVEFFKTHQYADFCSARDILDEIIKRPIESIDDMAIKVRVLQFLSRINEGEKLHVEFGPEHSKTPLESALHLLESMRTDFQIPQKDFDYASTLLKEMILGIFIKNGKFDKANNALILYFPKPGNCKRAIFMHLIDQESNRHKLINQINFPRFKKEMLDFCQKLCLFTVPFLQKAAKTLLEQRTEEQQDGAGRIDEQDEPGPSSRLQINTVQFRSEMYPFIQKIRLSVTYKALAEGLEEKTFSAVEEEVEVEAQESECICMQHSVDPIRGANQSSEQEALFQRDSCSPMEASPADQPPQTDAEPQAQSGSCSKTLYTVAQLVVEPDSQPCSQCTTAAEEMETERRREKPPRTPSPSSKEENSLQCPVTDKEVVIPTRKLPRRCNRTVSRASTSFAELSSDSEEESPHTTTNKELDEKLHDRSKKSLSKNSNKSRASSESEEEQQEHLDLFKTPVKRPRKQPSRGPPKCGPSSVEDICLTDSSLDCSPDASSRHPIPQKSSTPHKAAQSKAGPNEEVKERAKHATEVKETWIDEDSFFPSVRNRVRGSNETSISNSGATKRKWTESETEKLKEGVKMFGEGNWSKIKAYFCFKDRTNVNLKDRWRTMKKQNLV</sequence>
<comment type="caution">
    <text evidence="10">The sequence shown here is derived from an EMBL/GenBank/DDBJ whole genome shotgun (WGS) entry which is preliminary data.</text>
</comment>
<feature type="domain" description="Myb-like" evidence="8">
    <location>
        <begin position="611"/>
        <end position="664"/>
    </location>
</feature>
<feature type="domain" description="HTH myb-type" evidence="9">
    <location>
        <begin position="611"/>
        <end position="668"/>
    </location>
</feature>
<dbReference type="InterPro" id="IPR017930">
    <property type="entry name" value="Myb_dom"/>
</dbReference>
<gene>
    <name evidence="10" type="ORF">CHARACLAT_002089</name>
</gene>
<evidence type="ECO:0000256" key="2">
    <source>
        <dbReference type="ARBA" id="ARBA00022454"/>
    </source>
</evidence>
<dbReference type="Pfam" id="PF08558">
    <property type="entry name" value="TRF"/>
    <property type="match status" value="1"/>
</dbReference>
<dbReference type="InterPro" id="IPR009057">
    <property type="entry name" value="Homeodomain-like_sf"/>
</dbReference>
<dbReference type="Gene3D" id="1.10.10.60">
    <property type="entry name" value="Homeodomain-like"/>
    <property type="match status" value="1"/>
</dbReference>
<feature type="compositionally biased region" description="Basic and acidic residues" evidence="7">
    <location>
        <begin position="461"/>
        <end position="476"/>
    </location>
</feature>
<feature type="compositionally biased region" description="Polar residues" evidence="7">
    <location>
        <begin position="442"/>
        <end position="455"/>
    </location>
</feature>
<protein>
    <recommendedName>
        <fullName evidence="12">Telomeric repeat-binding factor 2</fullName>
    </recommendedName>
</protein>
<evidence type="ECO:0000259" key="9">
    <source>
        <dbReference type="PROSITE" id="PS51294"/>
    </source>
</evidence>
<evidence type="ECO:0008006" key="12">
    <source>
        <dbReference type="Google" id="ProtNLM"/>
    </source>
</evidence>
<evidence type="ECO:0000313" key="11">
    <source>
        <dbReference type="Proteomes" id="UP001352852"/>
    </source>
</evidence>
<feature type="region of interest" description="Disordered" evidence="7">
    <location>
        <begin position="1"/>
        <end position="23"/>
    </location>
</feature>
<dbReference type="InterPro" id="IPR001005">
    <property type="entry name" value="SANT/Myb"/>
</dbReference>
<feature type="region of interest" description="Disordered" evidence="7">
    <location>
        <begin position="384"/>
        <end position="584"/>
    </location>
</feature>
<organism evidence="10 11">
    <name type="scientific">Characodon lateralis</name>
    <dbReference type="NCBI Taxonomy" id="208331"/>
    <lineage>
        <taxon>Eukaryota</taxon>
        <taxon>Metazoa</taxon>
        <taxon>Chordata</taxon>
        <taxon>Craniata</taxon>
        <taxon>Vertebrata</taxon>
        <taxon>Euteleostomi</taxon>
        <taxon>Actinopterygii</taxon>
        <taxon>Neopterygii</taxon>
        <taxon>Teleostei</taxon>
        <taxon>Neoteleostei</taxon>
        <taxon>Acanthomorphata</taxon>
        <taxon>Ovalentaria</taxon>
        <taxon>Atherinomorphae</taxon>
        <taxon>Cyprinodontiformes</taxon>
        <taxon>Goodeidae</taxon>
        <taxon>Characodon</taxon>
    </lineage>
</organism>
<evidence type="ECO:0000256" key="4">
    <source>
        <dbReference type="ARBA" id="ARBA00023125"/>
    </source>
</evidence>
<dbReference type="SUPFAM" id="SSF46689">
    <property type="entry name" value="Homeodomain-like"/>
    <property type="match status" value="1"/>
</dbReference>
<dbReference type="CDD" id="cd11660">
    <property type="entry name" value="SANT_TRF"/>
    <property type="match status" value="1"/>
</dbReference>
<feature type="region of interest" description="Disordered" evidence="7">
    <location>
        <begin position="240"/>
        <end position="263"/>
    </location>
</feature>
<accession>A0ABU7EZY2</accession>
<feature type="compositionally biased region" description="Low complexity" evidence="7">
    <location>
        <begin position="484"/>
        <end position="493"/>
    </location>
</feature>
<proteinExistence type="predicted"/>
<keyword evidence="3" id="KW-0779">Telomere</keyword>
<dbReference type="SUPFAM" id="SSF63600">
    <property type="entry name" value="Telomeric repeat binding factor (TRF) dimerisation domain"/>
    <property type="match status" value="1"/>
</dbReference>
<dbReference type="InterPro" id="IPR030657">
    <property type="entry name" value="TERF2"/>
</dbReference>
<dbReference type="PROSITE" id="PS51294">
    <property type="entry name" value="HTH_MYB"/>
    <property type="match status" value="1"/>
</dbReference>
<dbReference type="EMBL" id="JAHUTJ010073856">
    <property type="protein sequence ID" value="MED6292609.1"/>
    <property type="molecule type" value="Genomic_DNA"/>
</dbReference>
<keyword evidence="4" id="KW-0238">DNA-binding</keyword>
<keyword evidence="6" id="KW-0131">Cell cycle</keyword>
<dbReference type="Gene3D" id="1.25.40.210">
    <property type="entry name" value="Telomere repeat-binding factor, dimerisation domain"/>
    <property type="match status" value="1"/>
</dbReference>